<gene>
    <name evidence="2" type="ORF">METZ01_LOCUS259476</name>
</gene>
<dbReference type="Pfam" id="PF00535">
    <property type="entry name" value="Glycos_transf_2"/>
    <property type="match status" value="1"/>
</dbReference>
<organism evidence="2">
    <name type="scientific">marine metagenome</name>
    <dbReference type="NCBI Taxonomy" id="408172"/>
    <lineage>
        <taxon>unclassified sequences</taxon>
        <taxon>metagenomes</taxon>
        <taxon>ecological metagenomes</taxon>
    </lineage>
</organism>
<dbReference type="PANTHER" id="PTHR48090">
    <property type="entry name" value="UNDECAPRENYL-PHOSPHATE 4-DEOXY-4-FORMAMIDO-L-ARABINOSE TRANSFERASE-RELATED"/>
    <property type="match status" value="1"/>
</dbReference>
<dbReference type="InterPro" id="IPR050256">
    <property type="entry name" value="Glycosyltransferase_2"/>
</dbReference>
<dbReference type="EMBL" id="UINC01071596">
    <property type="protein sequence ID" value="SVC06622.1"/>
    <property type="molecule type" value="Genomic_DNA"/>
</dbReference>
<feature type="non-terminal residue" evidence="2">
    <location>
        <position position="1"/>
    </location>
</feature>
<dbReference type="AlphaFoldDB" id="A0A382J5D1"/>
<dbReference type="CDD" id="cd04179">
    <property type="entry name" value="DPM_DPG-synthase_like"/>
    <property type="match status" value="1"/>
</dbReference>
<dbReference type="InterPro" id="IPR029044">
    <property type="entry name" value="Nucleotide-diphossugar_trans"/>
</dbReference>
<protein>
    <recommendedName>
        <fullName evidence="1">Glycosyltransferase 2-like domain-containing protein</fullName>
    </recommendedName>
</protein>
<proteinExistence type="predicted"/>
<accession>A0A382J5D1</accession>
<evidence type="ECO:0000313" key="2">
    <source>
        <dbReference type="EMBL" id="SVC06622.1"/>
    </source>
</evidence>
<dbReference type="Gene3D" id="3.90.550.10">
    <property type="entry name" value="Spore Coat Polysaccharide Biosynthesis Protein SpsA, Chain A"/>
    <property type="match status" value="1"/>
</dbReference>
<sequence length="198" mass="22437">KNQLPNLNVYKNDKNLGMGGSEKKAFEYVINKNLKFIISLHGDAQYAPESIKDILKPLQKGEADFVFGTRMLGNPLKGGMPFWRFFGNKVLTRIGNLILGLNLTELHSGFRAFNVETLKKIPFKALSNDYHFDHEMIILFALSKKKIVEIPIPTSYAEESTSPSVSQTIKYSSDVIYDLIKVVLHKCGINKQKKFLLN</sequence>
<dbReference type="PANTHER" id="PTHR48090:SF7">
    <property type="entry name" value="RFBJ PROTEIN"/>
    <property type="match status" value="1"/>
</dbReference>
<name>A0A382J5D1_9ZZZZ</name>
<dbReference type="SUPFAM" id="SSF53448">
    <property type="entry name" value="Nucleotide-diphospho-sugar transferases"/>
    <property type="match status" value="1"/>
</dbReference>
<dbReference type="InterPro" id="IPR001173">
    <property type="entry name" value="Glyco_trans_2-like"/>
</dbReference>
<reference evidence="2" key="1">
    <citation type="submission" date="2018-05" db="EMBL/GenBank/DDBJ databases">
        <authorList>
            <person name="Lanie J.A."/>
            <person name="Ng W.-L."/>
            <person name="Kazmierczak K.M."/>
            <person name="Andrzejewski T.M."/>
            <person name="Davidsen T.M."/>
            <person name="Wayne K.J."/>
            <person name="Tettelin H."/>
            <person name="Glass J.I."/>
            <person name="Rusch D."/>
            <person name="Podicherti R."/>
            <person name="Tsui H.-C.T."/>
            <person name="Winkler M.E."/>
        </authorList>
    </citation>
    <scope>NUCLEOTIDE SEQUENCE</scope>
</reference>
<feature type="domain" description="Glycosyltransferase 2-like" evidence="1">
    <location>
        <begin position="4"/>
        <end position="121"/>
    </location>
</feature>
<evidence type="ECO:0000259" key="1">
    <source>
        <dbReference type="Pfam" id="PF00535"/>
    </source>
</evidence>